<feature type="compositionally biased region" description="Polar residues" evidence="1">
    <location>
        <begin position="101"/>
        <end position="110"/>
    </location>
</feature>
<feature type="transmembrane region" description="Helical" evidence="2">
    <location>
        <begin position="25"/>
        <end position="46"/>
    </location>
</feature>
<organism evidence="5">
    <name type="scientific">Haemonchus placei</name>
    <name type="common">Barber's pole worm</name>
    <dbReference type="NCBI Taxonomy" id="6290"/>
    <lineage>
        <taxon>Eukaryota</taxon>
        <taxon>Metazoa</taxon>
        <taxon>Ecdysozoa</taxon>
        <taxon>Nematoda</taxon>
        <taxon>Chromadorea</taxon>
        <taxon>Rhabditida</taxon>
        <taxon>Rhabditina</taxon>
        <taxon>Rhabditomorpha</taxon>
        <taxon>Strongyloidea</taxon>
        <taxon>Trichostrongylidae</taxon>
        <taxon>Haemonchus</taxon>
    </lineage>
</organism>
<gene>
    <name evidence="3" type="ORF">HPLM_LOCUS938</name>
</gene>
<accession>A0A0N4VUH0</accession>
<evidence type="ECO:0000313" key="5">
    <source>
        <dbReference type="WBParaSite" id="HPLM_0000093701-mRNA-1"/>
    </source>
</evidence>
<dbReference type="WBParaSite" id="HPLM_0000093701-mRNA-1">
    <property type="protein sequence ID" value="HPLM_0000093701-mRNA-1"/>
    <property type="gene ID" value="HPLM_0000093701"/>
</dbReference>
<keyword evidence="2" id="KW-0472">Membrane</keyword>
<sequence length="159" mass="17691">MHGNACIACPRLLIRKPKTSSVAEIIVIIILVFLIGVALVWCCIMIRLHFLQRNLPNGQELVMYPIFPIPPPYPIVYSTTPVSSVPTLTQPEHDESDREPTSTTATSLSRHSQHAAPVQGAPVCYPAYPVGMQPYPPHMVVQAPVNRTPKPYLLPRFIF</sequence>
<name>A0A0N4VUH0_HAEPC</name>
<dbReference type="EMBL" id="UZAF01001002">
    <property type="protein sequence ID" value="VDO07113.1"/>
    <property type="molecule type" value="Genomic_DNA"/>
</dbReference>
<feature type="region of interest" description="Disordered" evidence="1">
    <location>
        <begin position="84"/>
        <end position="115"/>
    </location>
</feature>
<protein>
    <submittedName>
        <fullName evidence="5">Protein shisa-5</fullName>
    </submittedName>
</protein>
<evidence type="ECO:0000313" key="3">
    <source>
        <dbReference type="EMBL" id="VDO07113.1"/>
    </source>
</evidence>
<feature type="compositionally biased region" description="Basic and acidic residues" evidence="1">
    <location>
        <begin position="91"/>
        <end position="100"/>
    </location>
</feature>
<reference evidence="3 4" key="2">
    <citation type="submission" date="2018-11" db="EMBL/GenBank/DDBJ databases">
        <authorList>
            <consortium name="Pathogen Informatics"/>
        </authorList>
    </citation>
    <scope>NUCLEOTIDE SEQUENCE [LARGE SCALE GENOMIC DNA]</scope>
    <source>
        <strain evidence="3 4">MHpl1</strain>
    </source>
</reference>
<dbReference type="OrthoDB" id="5888362at2759"/>
<dbReference type="Proteomes" id="UP000268014">
    <property type="component" value="Unassembled WGS sequence"/>
</dbReference>
<keyword evidence="2" id="KW-0812">Transmembrane</keyword>
<dbReference type="AlphaFoldDB" id="A0A0N4VUH0"/>
<keyword evidence="2" id="KW-1133">Transmembrane helix</keyword>
<keyword evidence="4" id="KW-1185">Reference proteome</keyword>
<proteinExistence type="predicted"/>
<evidence type="ECO:0000313" key="4">
    <source>
        <dbReference type="Proteomes" id="UP000268014"/>
    </source>
</evidence>
<evidence type="ECO:0000256" key="2">
    <source>
        <dbReference type="SAM" id="Phobius"/>
    </source>
</evidence>
<evidence type="ECO:0000256" key="1">
    <source>
        <dbReference type="SAM" id="MobiDB-lite"/>
    </source>
</evidence>
<dbReference type="OMA" id="VWCCIMI"/>
<reference evidence="5" key="1">
    <citation type="submission" date="2017-02" db="UniProtKB">
        <authorList>
            <consortium name="WormBaseParasite"/>
        </authorList>
    </citation>
    <scope>IDENTIFICATION</scope>
</reference>